<sequence length="143" mass="16683">MDTRKQKFRSLANTHSQRQISLKLKISVGSVSKILKELKLKPYKKRKNPLLTPNHVKKRYTFSQLWRKKNKIMFKNLPILFSDLKIFTVDGGLNKQNQRIYAISREEADKKGGHYGVNKNPLSVMVWIGMTEFGLTKPYFIGE</sequence>
<evidence type="ECO:0000313" key="2">
    <source>
        <dbReference type="EMBL" id="RNA00562.1"/>
    </source>
</evidence>
<organism evidence="2 3">
    <name type="scientific">Brachionus plicatilis</name>
    <name type="common">Marine rotifer</name>
    <name type="synonym">Brachionus muelleri</name>
    <dbReference type="NCBI Taxonomy" id="10195"/>
    <lineage>
        <taxon>Eukaryota</taxon>
        <taxon>Metazoa</taxon>
        <taxon>Spiralia</taxon>
        <taxon>Gnathifera</taxon>
        <taxon>Rotifera</taxon>
        <taxon>Eurotatoria</taxon>
        <taxon>Monogononta</taxon>
        <taxon>Pseudotrocha</taxon>
        <taxon>Ploima</taxon>
        <taxon>Brachionidae</taxon>
        <taxon>Brachionus</taxon>
    </lineage>
</organism>
<reference evidence="2 3" key="1">
    <citation type="journal article" date="2018" name="Sci. Rep.">
        <title>Genomic signatures of local adaptation to the degree of environmental predictability in rotifers.</title>
        <authorList>
            <person name="Franch-Gras L."/>
            <person name="Hahn C."/>
            <person name="Garcia-Roger E.M."/>
            <person name="Carmona M.J."/>
            <person name="Serra M."/>
            <person name="Gomez A."/>
        </authorList>
    </citation>
    <scope>NUCLEOTIDE SEQUENCE [LARGE SCALE GENOMIC DNA]</scope>
    <source>
        <strain evidence="2">HYR1</strain>
    </source>
</reference>
<dbReference type="PANTHER" id="PTHR46068:SF1">
    <property type="entry name" value="TRANSPOSASE IS30-LIKE HTH DOMAIN-CONTAINING PROTEIN"/>
    <property type="match status" value="1"/>
</dbReference>
<proteinExistence type="predicted"/>
<feature type="non-terminal residue" evidence="2">
    <location>
        <position position="143"/>
    </location>
</feature>
<dbReference type="GO" id="GO:0006313">
    <property type="term" value="P:DNA transposition"/>
    <property type="evidence" value="ECO:0007669"/>
    <property type="project" value="InterPro"/>
</dbReference>
<evidence type="ECO:0000259" key="1">
    <source>
        <dbReference type="Pfam" id="PF01498"/>
    </source>
</evidence>
<keyword evidence="3" id="KW-1185">Reference proteome</keyword>
<dbReference type="Pfam" id="PF01498">
    <property type="entry name" value="HTH_Tnp_Tc3_2"/>
    <property type="match status" value="1"/>
</dbReference>
<comment type="caution">
    <text evidence="2">The sequence shown here is derived from an EMBL/GenBank/DDBJ whole genome shotgun (WGS) entry which is preliminary data.</text>
</comment>
<evidence type="ECO:0000313" key="3">
    <source>
        <dbReference type="Proteomes" id="UP000276133"/>
    </source>
</evidence>
<accession>A0A3M7PN66</accession>
<dbReference type="InterPro" id="IPR036397">
    <property type="entry name" value="RNaseH_sf"/>
</dbReference>
<dbReference type="AlphaFoldDB" id="A0A3M7PN66"/>
<feature type="domain" description="Transposase Tc1-like" evidence="1">
    <location>
        <begin position="15"/>
        <end position="67"/>
    </location>
</feature>
<dbReference type="OrthoDB" id="10006939at2759"/>
<dbReference type="GO" id="GO:0015074">
    <property type="term" value="P:DNA integration"/>
    <property type="evidence" value="ECO:0007669"/>
    <property type="project" value="InterPro"/>
</dbReference>
<dbReference type="PANTHER" id="PTHR46068">
    <property type="entry name" value="PROTEIN CBG27172"/>
    <property type="match status" value="1"/>
</dbReference>
<dbReference type="GO" id="GO:0003677">
    <property type="term" value="F:DNA binding"/>
    <property type="evidence" value="ECO:0007669"/>
    <property type="project" value="InterPro"/>
</dbReference>
<dbReference type="Gene3D" id="3.30.420.10">
    <property type="entry name" value="Ribonuclease H-like superfamily/Ribonuclease H"/>
    <property type="match status" value="1"/>
</dbReference>
<dbReference type="Proteomes" id="UP000276133">
    <property type="component" value="Unassembled WGS sequence"/>
</dbReference>
<dbReference type="EMBL" id="REGN01009695">
    <property type="protein sequence ID" value="RNA00562.1"/>
    <property type="molecule type" value="Genomic_DNA"/>
</dbReference>
<gene>
    <name evidence="2" type="ORF">BpHYR1_043918</name>
</gene>
<protein>
    <submittedName>
        <fullName evidence="2">Transposase</fullName>
    </submittedName>
</protein>
<name>A0A3M7PN66_BRAPC</name>
<dbReference type="InterPro" id="IPR002492">
    <property type="entry name" value="Transposase_Tc1-like"/>
</dbReference>